<gene>
    <name evidence="5" type="ORF">BER1_4351</name>
</gene>
<dbReference type="InterPro" id="IPR018170">
    <property type="entry name" value="Aldo/ket_reductase_CS"/>
</dbReference>
<dbReference type="InterPro" id="IPR036812">
    <property type="entry name" value="NAD(P)_OxRdtase_dom_sf"/>
</dbReference>
<evidence type="ECO:0000259" key="4">
    <source>
        <dbReference type="Pfam" id="PF00248"/>
    </source>
</evidence>
<dbReference type="Pfam" id="PF00248">
    <property type="entry name" value="Aldo_ket_red"/>
    <property type="match status" value="1"/>
</dbReference>
<dbReference type="PRINTS" id="PR00069">
    <property type="entry name" value="ALDKETRDTASE"/>
</dbReference>
<dbReference type="SUPFAM" id="SSF51430">
    <property type="entry name" value="NAD(P)-linked oxidoreductase"/>
    <property type="match status" value="1"/>
</dbReference>
<dbReference type="PROSITE" id="PS00063">
    <property type="entry name" value="ALDOKETO_REDUCTASE_3"/>
    <property type="match status" value="1"/>
</dbReference>
<dbReference type="PIRSF" id="PIRSF000097">
    <property type="entry name" value="AKR"/>
    <property type="match status" value="1"/>
</dbReference>
<evidence type="ECO:0000256" key="1">
    <source>
        <dbReference type="ARBA" id="ARBA00007905"/>
    </source>
</evidence>
<dbReference type="EMBL" id="CAADIE010000026">
    <property type="protein sequence ID" value="VFR45313.1"/>
    <property type="molecule type" value="Genomic_DNA"/>
</dbReference>
<comment type="similarity">
    <text evidence="1">Belongs to the aldo/keto reductase family.</text>
</comment>
<sequence length="260" mass="29265">MKTGYRLIDTASVYRNEREVGKAIAQTEIARDQIFVTTKLWISEYGYDETLYGFDRSLRKLGLEYIDLYLLHWPVPSDFGRTIQSYKAAERLLAEGRVKAIGVSNFSAEHIDRLHAETSIMPAVNQIELHPYFSQTEMRAEHRRRGIVTQAWSPLGAVNIYEADKEHPARHLLDDGVLKSIAQAHGKTPAQIVLRWHLQQGIAIIPKSTKSARIAENADVFDFELSADETAQIDGLETGIRGGYGPEEGDRDLFPAVIAD</sequence>
<organism evidence="5">
    <name type="scientific">plant metagenome</name>
    <dbReference type="NCBI Taxonomy" id="1297885"/>
    <lineage>
        <taxon>unclassified sequences</taxon>
        <taxon>metagenomes</taxon>
        <taxon>organismal metagenomes</taxon>
    </lineage>
</organism>
<dbReference type="PANTHER" id="PTHR43827:SF3">
    <property type="entry name" value="NADP-DEPENDENT OXIDOREDUCTASE DOMAIN-CONTAINING PROTEIN"/>
    <property type="match status" value="1"/>
</dbReference>
<dbReference type="InterPro" id="IPR023210">
    <property type="entry name" value="NADP_OxRdtase_dom"/>
</dbReference>
<dbReference type="PANTHER" id="PTHR43827">
    <property type="entry name" value="2,5-DIKETO-D-GLUCONIC ACID REDUCTASE"/>
    <property type="match status" value="1"/>
</dbReference>
<dbReference type="Gene3D" id="3.20.20.100">
    <property type="entry name" value="NADP-dependent oxidoreductase domain"/>
    <property type="match status" value="1"/>
</dbReference>
<name>A0A484R4Z4_9ZZZZ</name>
<feature type="domain" description="NADP-dependent oxidoreductase" evidence="4">
    <location>
        <begin position="2"/>
        <end position="236"/>
    </location>
</feature>
<dbReference type="GO" id="GO:0016616">
    <property type="term" value="F:oxidoreductase activity, acting on the CH-OH group of donors, NAD or NADP as acceptor"/>
    <property type="evidence" value="ECO:0007669"/>
    <property type="project" value="UniProtKB-ARBA"/>
</dbReference>
<evidence type="ECO:0000313" key="5">
    <source>
        <dbReference type="EMBL" id="VFR45313.1"/>
    </source>
</evidence>
<dbReference type="FunFam" id="3.20.20.100:FF:000002">
    <property type="entry name" value="2,5-diketo-D-gluconic acid reductase A"/>
    <property type="match status" value="1"/>
</dbReference>
<evidence type="ECO:0000256" key="3">
    <source>
        <dbReference type="ARBA" id="ARBA00023002"/>
    </source>
</evidence>
<protein>
    <submittedName>
        <fullName evidence="5">Oxidoreductase of aldo/keto reductase family, subgroup 1</fullName>
    </submittedName>
</protein>
<keyword evidence="3" id="KW-0560">Oxidoreductase</keyword>
<dbReference type="AlphaFoldDB" id="A0A484R4Z4"/>
<dbReference type="InterPro" id="IPR020471">
    <property type="entry name" value="AKR"/>
</dbReference>
<dbReference type="PROSITE" id="PS00798">
    <property type="entry name" value="ALDOKETO_REDUCTASE_1"/>
    <property type="match status" value="1"/>
</dbReference>
<accession>A0A484R4Z4</accession>
<evidence type="ECO:0000256" key="2">
    <source>
        <dbReference type="ARBA" id="ARBA00022857"/>
    </source>
</evidence>
<reference evidence="5" key="1">
    <citation type="submission" date="2019-03" db="EMBL/GenBank/DDBJ databases">
        <authorList>
            <person name="Danneels B."/>
        </authorList>
    </citation>
    <scope>NUCLEOTIDE SEQUENCE</scope>
</reference>
<proteinExistence type="inferred from homology"/>
<keyword evidence="2" id="KW-0521">NADP</keyword>